<dbReference type="Proteomes" id="UP000656274">
    <property type="component" value="Unassembled WGS sequence"/>
</dbReference>
<evidence type="ECO:0000313" key="1">
    <source>
        <dbReference type="EMBL" id="MBE9576095.1"/>
    </source>
</evidence>
<keyword evidence="2" id="KW-1185">Reference proteome</keyword>
<dbReference type="EMBL" id="JADFTZ010000001">
    <property type="protein sequence ID" value="MBE9576095.1"/>
    <property type="molecule type" value="Genomic_DNA"/>
</dbReference>
<dbReference type="PANTHER" id="PTHR38471:SF2">
    <property type="entry name" value="FOUR HELIX BUNDLE PROTEIN"/>
    <property type="match status" value="1"/>
</dbReference>
<dbReference type="PANTHER" id="PTHR38471">
    <property type="entry name" value="FOUR HELIX BUNDLE PROTEIN"/>
    <property type="match status" value="1"/>
</dbReference>
<dbReference type="InterPro" id="IPR012657">
    <property type="entry name" value="23S_rRNA-intervening_sequence"/>
</dbReference>
<protein>
    <submittedName>
        <fullName evidence="1">Four helix bundle protein</fullName>
    </submittedName>
</protein>
<sequence>MRNFRELDIWKEGRIIVKSTYLLMREMPDAEKFGLTSQIKRSVISIPSNIAEGCAKSSEKDLCRFLEISLGSCFELETQLLLCSDVEYLNEDLVLKQIESIQLLEKRISSFMTFLRKNH</sequence>
<dbReference type="Gene3D" id="1.20.1440.60">
    <property type="entry name" value="23S rRNA-intervening sequence"/>
    <property type="match status" value="1"/>
</dbReference>
<dbReference type="CDD" id="cd16377">
    <property type="entry name" value="23S_rRNA_IVP_like"/>
    <property type="match status" value="1"/>
</dbReference>
<evidence type="ECO:0000313" key="2">
    <source>
        <dbReference type="Proteomes" id="UP000656274"/>
    </source>
</evidence>
<accession>A0ABR9WQA8</accession>
<reference evidence="1 2" key="1">
    <citation type="submission" date="2020-10" db="EMBL/GenBank/DDBJ databases">
        <title>The genome sequence of Flavobacterium aquaticum 1Y8A.</title>
        <authorList>
            <person name="Liu Y."/>
        </authorList>
    </citation>
    <scope>NUCLEOTIDE SEQUENCE [LARGE SCALE GENOMIC DNA]</scope>
    <source>
        <strain evidence="1 2">1Y8A</strain>
    </source>
</reference>
<dbReference type="RefSeq" id="WP_194094287.1">
    <property type="nucleotide sequence ID" value="NZ_JADFTZ010000001.1"/>
</dbReference>
<organism evidence="1 2">
    <name type="scientific">Flavobacterium proteolyticum</name>
    <dbReference type="NCBI Taxonomy" id="2911683"/>
    <lineage>
        <taxon>Bacteria</taxon>
        <taxon>Pseudomonadati</taxon>
        <taxon>Bacteroidota</taxon>
        <taxon>Flavobacteriia</taxon>
        <taxon>Flavobacteriales</taxon>
        <taxon>Flavobacteriaceae</taxon>
        <taxon>Flavobacterium</taxon>
    </lineage>
</organism>
<gene>
    <name evidence="1" type="ORF">IM755_05175</name>
</gene>
<comment type="caution">
    <text evidence="1">The sequence shown here is derived from an EMBL/GenBank/DDBJ whole genome shotgun (WGS) entry which is preliminary data.</text>
</comment>
<dbReference type="NCBIfam" id="TIGR02436">
    <property type="entry name" value="four helix bundle protein"/>
    <property type="match status" value="1"/>
</dbReference>
<dbReference type="Pfam" id="PF05635">
    <property type="entry name" value="23S_rRNA_IVP"/>
    <property type="match status" value="1"/>
</dbReference>
<dbReference type="InterPro" id="IPR036583">
    <property type="entry name" value="23S_rRNA_IVS_sf"/>
</dbReference>
<dbReference type="SUPFAM" id="SSF158446">
    <property type="entry name" value="IVS-encoded protein-like"/>
    <property type="match status" value="1"/>
</dbReference>
<proteinExistence type="predicted"/>
<name>A0ABR9WQA8_9FLAO</name>